<dbReference type="VEuPathDB" id="FungiDB:RhiirA1_480413"/>
<dbReference type="VEuPathDB" id="FungiDB:FUN_024032"/>
<gene>
    <name evidence="3" type="ORF">RhiirA1_480413</name>
</gene>
<dbReference type="VEuPathDB" id="FungiDB:RhiirFUN_019841"/>
<reference evidence="3 4" key="2">
    <citation type="submission" date="2017-10" db="EMBL/GenBank/DDBJ databases">
        <title>Genome analyses suggest a sexual origin of heterokaryosis in a supposedly ancient asexual fungus.</title>
        <authorList>
            <person name="Corradi N."/>
            <person name="Sedzielewska K."/>
            <person name="Noel J."/>
            <person name="Charron P."/>
            <person name="Farinelli L."/>
            <person name="Marton T."/>
            <person name="Kruger M."/>
            <person name="Pelin A."/>
            <person name="Brachmann A."/>
            <person name="Corradi N."/>
        </authorList>
    </citation>
    <scope>NUCLEOTIDE SEQUENCE [LARGE SCALE GENOMIC DNA]</scope>
    <source>
        <strain evidence="3 4">A1</strain>
    </source>
</reference>
<evidence type="ECO:0000313" key="4">
    <source>
        <dbReference type="Proteomes" id="UP000232688"/>
    </source>
</evidence>
<feature type="domain" description="MULE transposase" evidence="2">
    <location>
        <begin position="278"/>
        <end position="336"/>
    </location>
</feature>
<name>A0A2N0QPC8_9GLOM</name>
<feature type="non-terminal residue" evidence="3">
    <location>
        <position position="1"/>
    </location>
</feature>
<dbReference type="EMBL" id="LLXH01004951">
    <property type="protein sequence ID" value="PKC52904.1"/>
    <property type="molecule type" value="Genomic_DNA"/>
</dbReference>
<comment type="caution">
    <text evidence="3">The sequence shown here is derived from an EMBL/GenBank/DDBJ whole genome shotgun (WGS) entry which is preliminary data.</text>
</comment>
<dbReference type="InterPro" id="IPR018289">
    <property type="entry name" value="MULE_transposase_dom"/>
</dbReference>
<accession>A0A2N0QPC8</accession>
<proteinExistence type="predicted"/>
<feature type="domain" description="FAR1" evidence="1">
    <location>
        <begin position="59"/>
        <end position="149"/>
    </location>
</feature>
<dbReference type="Pfam" id="PF03101">
    <property type="entry name" value="FAR1"/>
    <property type="match status" value="1"/>
</dbReference>
<dbReference type="InterPro" id="IPR004330">
    <property type="entry name" value="FAR1_DNA_bnd_dom"/>
</dbReference>
<dbReference type="Proteomes" id="UP000232688">
    <property type="component" value="Unassembled WGS sequence"/>
</dbReference>
<evidence type="ECO:0000259" key="2">
    <source>
        <dbReference type="Pfam" id="PF10551"/>
    </source>
</evidence>
<protein>
    <recommendedName>
        <fullName evidence="5">MULE transposase domain-containing protein</fullName>
    </recommendedName>
</protein>
<evidence type="ECO:0008006" key="5">
    <source>
        <dbReference type="Google" id="ProtNLM"/>
    </source>
</evidence>
<reference evidence="3 4" key="1">
    <citation type="submission" date="2017-10" db="EMBL/GenBank/DDBJ databases">
        <title>Extensive intraspecific genome diversity in a model arbuscular mycorrhizal fungus.</title>
        <authorList>
            <person name="Chen E.C.H."/>
            <person name="Morin E."/>
            <person name="Baudet D."/>
            <person name="Noel J."/>
            <person name="Ndikumana S."/>
            <person name="Charron P."/>
            <person name="St-Onge C."/>
            <person name="Giorgi J."/>
            <person name="Grigoriev I.V."/>
            <person name="Roux C."/>
            <person name="Martin F.M."/>
            <person name="Corradi N."/>
        </authorList>
    </citation>
    <scope>NUCLEOTIDE SEQUENCE [LARGE SCALE GENOMIC DNA]</scope>
    <source>
        <strain evidence="3 4">A1</strain>
    </source>
</reference>
<evidence type="ECO:0000313" key="3">
    <source>
        <dbReference type="EMBL" id="PKC52904.1"/>
    </source>
</evidence>
<dbReference type="PANTHER" id="PTHR47718:SF3">
    <property type="entry name" value="PROTEIN FAR1-RELATED SEQUENCE 5-LIKE"/>
    <property type="match status" value="1"/>
</dbReference>
<sequence length="336" mass="39899">GNENTVLENIITPPEFSDNFFNEPPIELFFQSSVDNFNTYQYNLRKENSFDDWMSVDTFMYNYCLERGFGYQICRNDKNPINPSITIRKSYHCSFGGTYKPRKNINQELQRERGSNKFNCQWHCNFTLQKLENQVKCTTLEDIHNHELIPTDIPHLNARYRQFNNEMMQDLKFFTECKVAPVVQLEILKKKYLQHVFHKQDVYNSIYRLHKNNEEENSDTTSFLNIFLEKIIEDPHWKIFVQHSGNERRLSGIFWMSPSQHELYQQFHDVVLNDNTSNALIEDEMASTYIWILQCLMKATNNITPKAFWTDSEPGLINAAAHVFPTTPHFYCLFHI</sequence>
<organism evidence="3 4">
    <name type="scientific">Rhizophagus irregularis</name>
    <dbReference type="NCBI Taxonomy" id="588596"/>
    <lineage>
        <taxon>Eukaryota</taxon>
        <taxon>Fungi</taxon>
        <taxon>Fungi incertae sedis</taxon>
        <taxon>Mucoromycota</taxon>
        <taxon>Glomeromycotina</taxon>
        <taxon>Glomeromycetes</taxon>
        <taxon>Glomerales</taxon>
        <taxon>Glomeraceae</taxon>
        <taxon>Rhizophagus</taxon>
    </lineage>
</organism>
<dbReference type="PANTHER" id="PTHR47718">
    <property type="entry name" value="OS01G0519700 PROTEIN"/>
    <property type="match status" value="1"/>
</dbReference>
<dbReference type="AlphaFoldDB" id="A0A2N0QPC8"/>
<dbReference type="Pfam" id="PF10551">
    <property type="entry name" value="MULE"/>
    <property type="match status" value="1"/>
</dbReference>
<evidence type="ECO:0000259" key="1">
    <source>
        <dbReference type="Pfam" id="PF03101"/>
    </source>
</evidence>